<dbReference type="InterPro" id="IPR008271">
    <property type="entry name" value="Ser/Thr_kinase_AS"/>
</dbReference>
<dbReference type="SMART" id="SM00537">
    <property type="entry name" value="DCX"/>
    <property type="match status" value="2"/>
</dbReference>
<name>A0ABM4CXJ0_HYDVU</name>
<dbReference type="Pfam" id="PF03607">
    <property type="entry name" value="DCX"/>
    <property type="match status" value="2"/>
</dbReference>
<feature type="region of interest" description="Disordered" evidence="8">
    <location>
        <begin position="426"/>
        <end position="456"/>
    </location>
</feature>
<feature type="compositionally biased region" description="Basic and acidic residues" evidence="8">
    <location>
        <begin position="430"/>
        <end position="443"/>
    </location>
</feature>
<dbReference type="Gene3D" id="3.10.20.230">
    <property type="entry name" value="Doublecortin domain"/>
    <property type="match status" value="2"/>
</dbReference>
<keyword evidence="4 7" id="KW-0067">ATP-binding</keyword>
<dbReference type="PROSITE" id="PS00107">
    <property type="entry name" value="PROTEIN_KINASE_ATP"/>
    <property type="match status" value="1"/>
</dbReference>
<feature type="domain" description="Doublecortin" evidence="10">
    <location>
        <begin position="48"/>
        <end position="130"/>
    </location>
</feature>
<dbReference type="Pfam" id="PF00069">
    <property type="entry name" value="Pkinase"/>
    <property type="match status" value="1"/>
</dbReference>
<dbReference type="InterPro" id="IPR017441">
    <property type="entry name" value="Protein_kinase_ATP_BS"/>
</dbReference>
<dbReference type="PROSITE" id="PS50011">
    <property type="entry name" value="PROTEIN_KINASE_DOM"/>
    <property type="match status" value="1"/>
</dbReference>
<dbReference type="SUPFAM" id="SSF89837">
    <property type="entry name" value="Doublecortin (DC)"/>
    <property type="match status" value="2"/>
</dbReference>
<comment type="similarity">
    <text evidence="1">Belongs to the protein kinase superfamily. CAMK Ser/Thr protein kinase family. CaMK subfamily.</text>
</comment>
<dbReference type="Gene3D" id="3.30.200.20">
    <property type="entry name" value="Phosphorylase Kinase, domain 1"/>
    <property type="match status" value="1"/>
</dbReference>
<evidence type="ECO:0000259" key="9">
    <source>
        <dbReference type="PROSITE" id="PS50011"/>
    </source>
</evidence>
<dbReference type="GeneID" id="100215408"/>
<feature type="binding site" evidence="7">
    <location>
        <position position="508"/>
    </location>
    <ligand>
        <name>ATP</name>
        <dbReference type="ChEBI" id="CHEBI:30616"/>
    </ligand>
</feature>
<keyword evidence="12" id="KW-0808">Transferase</keyword>
<dbReference type="PROSITE" id="PS00108">
    <property type="entry name" value="PROTEIN_KINASE_ST"/>
    <property type="match status" value="1"/>
</dbReference>
<evidence type="ECO:0000256" key="8">
    <source>
        <dbReference type="SAM" id="MobiDB-lite"/>
    </source>
</evidence>
<sequence>MVFKTNFQSKSLNQSLFHRYPAENNYKYKMTSKLKTSFPPPNTLMKPKTVLFYKNGDRNFRGYHISVTERRFNSFQNLLSELTRITNLTQGVRYVFTPTTGTRIESLDELADGQSYVCGSHPKLKKINYQHAPDGSDRKKVQKHFIPVPPMKMYAEKDSLHFSPRPRVITVIRNNLSLVRQKRCIKILLNKRTAQTFDQVLNDITSSVGIEGVTGVRKLFNLDGKLVLSLSELFGEEDIFIAVGSEKFQQSDLQAILQSFGIDRSKKKVEINDIYIPSVIESPSSGKNNLKSKKKRSLNKLILTNSKIGGSLNVNPSNAEVFKVSKLPDIKKEIPAKFELLNSTPKNPTQNSIKNPLIDYKNVQENVILDSDDFTHKVHSIKKEEKEEVYLESSFDNHNEAFLSFDDQKSISNSKNNSVENLYVSEVDDEKPSIKEDNEKERINIGSQMSSNEQNKNDNFEFEKSSFVIADYKDIELYFDLGKQLGDGNFAVVKEAIDKKTNIKYAIKIIDVLKLKDRHEMLDNEITIQRTSSHPNIVTLFSDFRSPTTIFLIMELVTGGDLFDLISENVCFEEHEAALFTRDLCSGLSYLHRRDIVHRDIKPENLMVMVSPTGKQILKIADFGLAMKVEHPIYTICGTPTYVAPEILSEKGYGLQVDIWAAGVIIYIMLCGFPPFRSESKKQTELFDLIEKGEFEFPTPYWSDVSEISKDLISKVLVVDVKNRYSALEILSHTWVTQYGLMRNATQ</sequence>
<proteinExistence type="inferred from homology"/>
<evidence type="ECO:0000256" key="2">
    <source>
        <dbReference type="ARBA" id="ARBA00012513"/>
    </source>
</evidence>
<evidence type="ECO:0000256" key="5">
    <source>
        <dbReference type="ARBA" id="ARBA00047899"/>
    </source>
</evidence>
<protein>
    <recommendedName>
        <fullName evidence="2">non-specific serine/threonine protein kinase</fullName>
        <ecNumber evidence="2">2.7.11.1</ecNumber>
    </recommendedName>
</protein>
<gene>
    <name evidence="12" type="primary">LOC100215408</name>
</gene>
<keyword evidence="12" id="KW-0418">Kinase</keyword>
<dbReference type="SUPFAM" id="SSF56112">
    <property type="entry name" value="Protein kinase-like (PK-like)"/>
    <property type="match status" value="1"/>
</dbReference>
<dbReference type="Gene3D" id="1.10.510.10">
    <property type="entry name" value="Transferase(Phosphotransferase) domain 1"/>
    <property type="match status" value="1"/>
</dbReference>
<keyword evidence="11" id="KW-1185">Reference proteome</keyword>
<reference evidence="12" key="1">
    <citation type="submission" date="2025-08" db="UniProtKB">
        <authorList>
            <consortium name="RefSeq"/>
        </authorList>
    </citation>
    <scope>IDENTIFICATION</scope>
</reference>
<comment type="catalytic activity">
    <reaction evidence="5">
        <text>L-threonyl-[protein] + ATP = O-phospho-L-threonyl-[protein] + ADP + H(+)</text>
        <dbReference type="Rhea" id="RHEA:46608"/>
        <dbReference type="Rhea" id="RHEA-COMP:11060"/>
        <dbReference type="Rhea" id="RHEA-COMP:11605"/>
        <dbReference type="ChEBI" id="CHEBI:15378"/>
        <dbReference type="ChEBI" id="CHEBI:30013"/>
        <dbReference type="ChEBI" id="CHEBI:30616"/>
        <dbReference type="ChEBI" id="CHEBI:61977"/>
        <dbReference type="ChEBI" id="CHEBI:456216"/>
        <dbReference type="EC" id="2.7.11.1"/>
    </reaction>
</comment>
<dbReference type="SMART" id="SM00220">
    <property type="entry name" value="S_TKc"/>
    <property type="match status" value="1"/>
</dbReference>
<evidence type="ECO:0000259" key="10">
    <source>
        <dbReference type="PROSITE" id="PS50309"/>
    </source>
</evidence>
<evidence type="ECO:0000256" key="7">
    <source>
        <dbReference type="PROSITE-ProRule" id="PRU10141"/>
    </source>
</evidence>
<accession>A0ABM4CXJ0</accession>
<comment type="catalytic activity">
    <reaction evidence="6">
        <text>L-seryl-[protein] + ATP = O-phospho-L-seryl-[protein] + ADP + H(+)</text>
        <dbReference type="Rhea" id="RHEA:17989"/>
        <dbReference type="Rhea" id="RHEA-COMP:9863"/>
        <dbReference type="Rhea" id="RHEA-COMP:11604"/>
        <dbReference type="ChEBI" id="CHEBI:15378"/>
        <dbReference type="ChEBI" id="CHEBI:29999"/>
        <dbReference type="ChEBI" id="CHEBI:30616"/>
        <dbReference type="ChEBI" id="CHEBI:83421"/>
        <dbReference type="ChEBI" id="CHEBI:456216"/>
        <dbReference type="EC" id="2.7.11.1"/>
    </reaction>
</comment>
<dbReference type="Proteomes" id="UP001652625">
    <property type="component" value="Chromosome 11"/>
</dbReference>
<dbReference type="EC" id="2.7.11.1" evidence="2"/>
<dbReference type="GO" id="GO:0016301">
    <property type="term" value="F:kinase activity"/>
    <property type="evidence" value="ECO:0007669"/>
    <property type="project" value="UniProtKB-KW"/>
</dbReference>
<feature type="compositionally biased region" description="Polar residues" evidence="8">
    <location>
        <begin position="445"/>
        <end position="454"/>
    </location>
</feature>
<organism evidence="11 12">
    <name type="scientific">Hydra vulgaris</name>
    <name type="common">Hydra</name>
    <name type="synonym">Hydra attenuata</name>
    <dbReference type="NCBI Taxonomy" id="6087"/>
    <lineage>
        <taxon>Eukaryota</taxon>
        <taxon>Metazoa</taxon>
        <taxon>Cnidaria</taxon>
        <taxon>Hydrozoa</taxon>
        <taxon>Hydroidolina</taxon>
        <taxon>Anthoathecata</taxon>
        <taxon>Aplanulata</taxon>
        <taxon>Hydridae</taxon>
        <taxon>Hydra</taxon>
    </lineage>
</organism>
<evidence type="ECO:0000313" key="12">
    <source>
        <dbReference type="RefSeq" id="XP_065666666.1"/>
    </source>
</evidence>
<feature type="domain" description="Protein kinase" evidence="9">
    <location>
        <begin position="479"/>
        <end position="736"/>
    </location>
</feature>
<dbReference type="InterPro" id="IPR011009">
    <property type="entry name" value="Kinase-like_dom_sf"/>
</dbReference>
<dbReference type="PANTHER" id="PTHR24347">
    <property type="entry name" value="SERINE/THREONINE-PROTEIN KINASE"/>
    <property type="match status" value="1"/>
</dbReference>
<evidence type="ECO:0000256" key="6">
    <source>
        <dbReference type="ARBA" id="ARBA00048679"/>
    </source>
</evidence>
<dbReference type="PROSITE" id="PS50309">
    <property type="entry name" value="DC"/>
    <property type="match status" value="2"/>
</dbReference>
<keyword evidence="3 7" id="KW-0547">Nucleotide-binding</keyword>
<evidence type="ECO:0000256" key="3">
    <source>
        <dbReference type="ARBA" id="ARBA00022741"/>
    </source>
</evidence>
<evidence type="ECO:0000256" key="4">
    <source>
        <dbReference type="ARBA" id="ARBA00022840"/>
    </source>
</evidence>
<evidence type="ECO:0000256" key="1">
    <source>
        <dbReference type="ARBA" id="ARBA00005354"/>
    </source>
</evidence>
<evidence type="ECO:0000313" key="11">
    <source>
        <dbReference type="Proteomes" id="UP001652625"/>
    </source>
</evidence>
<dbReference type="InterPro" id="IPR036572">
    <property type="entry name" value="Doublecortin_dom_sf"/>
</dbReference>
<feature type="domain" description="Doublecortin" evidence="10">
    <location>
        <begin position="167"/>
        <end position="254"/>
    </location>
</feature>
<dbReference type="InterPro" id="IPR000719">
    <property type="entry name" value="Prot_kinase_dom"/>
</dbReference>
<dbReference type="InterPro" id="IPR003533">
    <property type="entry name" value="Doublecortin_dom"/>
</dbReference>
<dbReference type="RefSeq" id="XP_065666666.1">
    <property type="nucleotide sequence ID" value="XM_065810594.1"/>
</dbReference>